<evidence type="ECO:0000256" key="2">
    <source>
        <dbReference type="ARBA" id="ARBA00023002"/>
    </source>
</evidence>
<gene>
    <name evidence="6" type="primary">aldA</name>
    <name evidence="6" type="ORF">GCM10009119_41350</name>
</gene>
<keyword evidence="2 4" id="KW-0560">Oxidoreductase</keyword>
<dbReference type="SUPFAM" id="SSF53720">
    <property type="entry name" value="ALDH-like"/>
    <property type="match status" value="1"/>
</dbReference>
<feature type="active site" evidence="3">
    <location>
        <position position="267"/>
    </location>
</feature>
<feature type="domain" description="Aldehyde dehydrogenase" evidence="5">
    <location>
        <begin position="31"/>
        <end position="493"/>
    </location>
</feature>
<dbReference type="InterPro" id="IPR015590">
    <property type="entry name" value="Aldehyde_DH_dom"/>
</dbReference>
<evidence type="ECO:0000259" key="5">
    <source>
        <dbReference type="Pfam" id="PF00171"/>
    </source>
</evidence>
<evidence type="ECO:0000256" key="1">
    <source>
        <dbReference type="ARBA" id="ARBA00009986"/>
    </source>
</evidence>
<dbReference type="PROSITE" id="PS00070">
    <property type="entry name" value="ALDEHYDE_DEHYDR_CYS"/>
    <property type="match status" value="1"/>
</dbReference>
<evidence type="ECO:0000313" key="6">
    <source>
        <dbReference type="EMBL" id="GAA0881165.1"/>
    </source>
</evidence>
<dbReference type="InterPro" id="IPR050740">
    <property type="entry name" value="Aldehyde_DH_Superfamily"/>
</dbReference>
<dbReference type="Proteomes" id="UP001500469">
    <property type="component" value="Unassembled WGS sequence"/>
</dbReference>
<dbReference type="InterPro" id="IPR016161">
    <property type="entry name" value="Ald_DH/histidinol_DH"/>
</dbReference>
<name>A0ABP3YI24_9BACT</name>
<evidence type="ECO:0000256" key="4">
    <source>
        <dbReference type="RuleBase" id="RU003345"/>
    </source>
</evidence>
<dbReference type="CDD" id="cd07088">
    <property type="entry name" value="ALDH_LactADH-AldA"/>
    <property type="match status" value="1"/>
</dbReference>
<evidence type="ECO:0000256" key="3">
    <source>
        <dbReference type="PROSITE-ProRule" id="PRU10007"/>
    </source>
</evidence>
<dbReference type="Gene3D" id="3.40.605.10">
    <property type="entry name" value="Aldehyde Dehydrogenase, Chain A, domain 1"/>
    <property type="match status" value="1"/>
</dbReference>
<dbReference type="NCBIfam" id="NF007497">
    <property type="entry name" value="PRK10090.1"/>
    <property type="match status" value="1"/>
</dbReference>
<dbReference type="PANTHER" id="PTHR43353">
    <property type="entry name" value="SUCCINATE-SEMIALDEHYDE DEHYDROGENASE, MITOCHONDRIAL"/>
    <property type="match status" value="1"/>
</dbReference>
<keyword evidence="7" id="KW-1185">Reference proteome</keyword>
<dbReference type="EMBL" id="BAAAFI010000049">
    <property type="protein sequence ID" value="GAA0881165.1"/>
    <property type="molecule type" value="Genomic_DNA"/>
</dbReference>
<dbReference type="InterPro" id="IPR016160">
    <property type="entry name" value="Ald_DH_CS_CYS"/>
</dbReference>
<accession>A0ABP3YI24</accession>
<sequence>MEAGWDGNLFSQKIKTMSELKEYQLFIDGSWVTSASGETIDIINPATEELVAKVQNGTVAEAIQALEAAEAAQKAWGKMPPRKRAELLYQLAAEIKANSDYLAELLVKEQGKLLKVAKMEVAVTASFIEYACEGARRIEGDIIPSDNPGEQIWIQKIPRGVVVAITAWNFPLALAGRKLGPALVAGNTLVLKPTSETPLATLELGNLANKVGIPKGVINILTGPGRAMGTALVESPITKMVTMTGSTPVGQDIARNAAKNLTHVQLELGGKAPFIVFADADIDAAVDAALHSRFDNCGQVCTCNERMYVQEEIYGEFMEKFLSKTQALKVGDPMLADTDMGPKVNNAELAHMEKLVQISLEEGATLACGGQRPSGKAFEKGYWFEPTVLTDVRQDMTIMHEESFGPILPVMKFKTFEEVIAYANDCDYGLAAMVFTNDMNLIMRCNEELEYGEIYVNRGHGEQHQGFHNGYKLSGSGGEDGKYGFEQYLEKKTFYVKYRGA</sequence>
<comment type="caution">
    <text evidence="6">The sequence shown here is derived from an EMBL/GenBank/DDBJ whole genome shotgun (WGS) entry which is preliminary data.</text>
</comment>
<dbReference type="Gene3D" id="3.40.309.10">
    <property type="entry name" value="Aldehyde Dehydrogenase, Chain A, domain 2"/>
    <property type="match status" value="1"/>
</dbReference>
<dbReference type="PROSITE" id="PS00687">
    <property type="entry name" value="ALDEHYDE_DEHYDR_GLU"/>
    <property type="match status" value="1"/>
</dbReference>
<dbReference type="InterPro" id="IPR029510">
    <property type="entry name" value="Ald_DH_CS_GLU"/>
</dbReference>
<dbReference type="InterPro" id="IPR016162">
    <property type="entry name" value="Ald_DH_N"/>
</dbReference>
<organism evidence="6 7">
    <name type="scientific">Algoriphagus jejuensis</name>
    <dbReference type="NCBI Taxonomy" id="419934"/>
    <lineage>
        <taxon>Bacteria</taxon>
        <taxon>Pseudomonadati</taxon>
        <taxon>Bacteroidota</taxon>
        <taxon>Cytophagia</taxon>
        <taxon>Cytophagales</taxon>
        <taxon>Cyclobacteriaceae</taxon>
        <taxon>Algoriphagus</taxon>
    </lineage>
</organism>
<reference evidence="7" key="1">
    <citation type="journal article" date="2019" name="Int. J. Syst. Evol. Microbiol.">
        <title>The Global Catalogue of Microorganisms (GCM) 10K type strain sequencing project: providing services to taxonomists for standard genome sequencing and annotation.</title>
        <authorList>
            <consortium name="The Broad Institute Genomics Platform"/>
            <consortium name="The Broad Institute Genome Sequencing Center for Infectious Disease"/>
            <person name="Wu L."/>
            <person name="Ma J."/>
        </authorList>
    </citation>
    <scope>NUCLEOTIDE SEQUENCE [LARGE SCALE GENOMIC DNA]</scope>
    <source>
        <strain evidence="7">JCM 16112</strain>
    </source>
</reference>
<protein>
    <submittedName>
        <fullName evidence="6">Aldehyde dehydrogenase</fullName>
    </submittedName>
</protein>
<dbReference type="InterPro" id="IPR016163">
    <property type="entry name" value="Ald_DH_C"/>
</dbReference>
<dbReference type="PANTHER" id="PTHR43353:SF5">
    <property type="entry name" value="SUCCINATE-SEMIALDEHYDE DEHYDROGENASE, MITOCHONDRIAL"/>
    <property type="match status" value="1"/>
</dbReference>
<dbReference type="Pfam" id="PF00171">
    <property type="entry name" value="Aldedh"/>
    <property type="match status" value="1"/>
</dbReference>
<proteinExistence type="inferred from homology"/>
<comment type="similarity">
    <text evidence="1 4">Belongs to the aldehyde dehydrogenase family.</text>
</comment>
<evidence type="ECO:0000313" key="7">
    <source>
        <dbReference type="Proteomes" id="UP001500469"/>
    </source>
</evidence>